<dbReference type="EMBL" id="MBTF01000035">
    <property type="protein sequence ID" value="OOQ57715.1"/>
    <property type="molecule type" value="Genomic_DNA"/>
</dbReference>
<evidence type="ECO:0000313" key="3">
    <source>
        <dbReference type="Proteomes" id="UP000189739"/>
    </source>
</evidence>
<gene>
    <name evidence="2" type="ORF">BC343_13040</name>
</gene>
<comment type="caution">
    <text evidence="2">The sequence shown here is derived from an EMBL/GenBank/DDBJ whole genome shotgun (WGS) entry which is preliminary data.</text>
</comment>
<dbReference type="AlphaFoldDB" id="A0A1S9P9T5"/>
<protein>
    <submittedName>
        <fullName evidence="2">Uncharacterized protein</fullName>
    </submittedName>
</protein>
<feature type="region of interest" description="Disordered" evidence="1">
    <location>
        <begin position="253"/>
        <end position="280"/>
    </location>
</feature>
<sequence length="482" mass="52223">MISKLLKKQQLMNYKKYLLMCLFVIGICFGEAKAQKLDGVFGGAQLYTTPFNGMQISYFSVYFRADGTYTDNMKSRTWRTDVTGKYSISGGAVHFVYKKDNETYKINSSGNLESTQGIRHTLYKMKAITSIPAGAFERKSASSSGGIGTNMPYVGAFSSDFLFFDGKGNFSADRSSVVGVMGEVATGGSIGGKFSNDKSTAGTYKLSPGEITLSFNNGKVDKHSLFYSPPAEQDMIVMDGDFYFRKDKDELVKERPNRSVKKSTGSSSTTTSNNSASSDAGVSAGELLTKLRATYGGAAIDKVNTVKETSTITGNMQATAITDIAARKFRLEIRQNGQLLMVKQAAGVDSWQWVKGAKSALSEKDKTDMELSLYQGVMGLHKNLNNYFSTATVAKSKGDNMVTFLVNGNKVIYLIDAGGNIKANAYSVGGAANYSVYRNFVAKGGITYPSVTESSDGKNKLTVTTNNIEFNPVLTADTWKTP</sequence>
<keyword evidence="3" id="KW-1185">Reference proteome</keyword>
<accession>A0A1S9P9T5</accession>
<name>A0A1S9P9T5_9SPHI</name>
<evidence type="ECO:0000256" key="1">
    <source>
        <dbReference type="SAM" id="MobiDB-lite"/>
    </source>
</evidence>
<proteinExistence type="predicted"/>
<reference evidence="2 3" key="1">
    <citation type="submission" date="2016-07" db="EMBL/GenBank/DDBJ databases">
        <title>Genomic analysis of zinc-resistant bacterium Mucilaginibacter pedocola TBZ30.</title>
        <authorList>
            <person name="Huang J."/>
            <person name="Tang J."/>
        </authorList>
    </citation>
    <scope>NUCLEOTIDE SEQUENCE [LARGE SCALE GENOMIC DNA]</scope>
    <source>
        <strain evidence="2 3">TBZ30</strain>
    </source>
</reference>
<organism evidence="2 3">
    <name type="scientific">Mucilaginibacter pedocola</name>
    <dbReference type="NCBI Taxonomy" id="1792845"/>
    <lineage>
        <taxon>Bacteria</taxon>
        <taxon>Pseudomonadati</taxon>
        <taxon>Bacteroidota</taxon>
        <taxon>Sphingobacteriia</taxon>
        <taxon>Sphingobacteriales</taxon>
        <taxon>Sphingobacteriaceae</taxon>
        <taxon>Mucilaginibacter</taxon>
    </lineage>
</organism>
<evidence type="ECO:0000313" key="2">
    <source>
        <dbReference type="EMBL" id="OOQ57715.1"/>
    </source>
</evidence>
<feature type="compositionally biased region" description="Low complexity" evidence="1">
    <location>
        <begin position="263"/>
        <end position="280"/>
    </location>
</feature>
<dbReference type="Proteomes" id="UP000189739">
    <property type="component" value="Unassembled WGS sequence"/>
</dbReference>